<keyword evidence="1" id="KW-0812">Transmembrane</keyword>
<dbReference type="InterPro" id="IPR001054">
    <property type="entry name" value="A/G_cyclase"/>
</dbReference>
<dbReference type="AlphaFoldDB" id="A0A7Y0LF22"/>
<gene>
    <name evidence="3" type="ORF">HII17_16915</name>
</gene>
<dbReference type="GO" id="GO:0004016">
    <property type="term" value="F:adenylate cyclase activity"/>
    <property type="evidence" value="ECO:0007669"/>
    <property type="project" value="UniProtKB-ARBA"/>
</dbReference>
<name>A0A7Y0LF22_9GAMM</name>
<dbReference type="Proteomes" id="UP000568664">
    <property type="component" value="Unassembled WGS sequence"/>
</dbReference>
<dbReference type="PROSITE" id="PS50125">
    <property type="entry name" value="GUANYLATE_CYCLASE_2"/>
    <property type="match status" value="1"/>
</dbReference>
<dbReference type="SMART" id="SM00044">
    <property type="entry name" value="CYCc"/>
    <property type="match status" value="1"/>
</dbReference>
<evidence type="ECO:0000256" key="1">
    <source>
        <dbReference type="SAM" id="Phobius"/>
    </source>
</evidence>
<dbReference type="EMBL" id="JABBXH010000007">
    <property type="protein sequence ID" value="NMP33236.1"/>
    <property type="molecule type" value="Genomic_DNA"/>
</dbReference>
<dbReference type="InterPro" id="IPR007890">
    <property type="entry name" value="CHASE2"/>
</dbReference>
<evidence type="ECO:0000259" key="2">
    <source>
        <dbReference type="PROSITE" id="PS50125"/>
    </source>
</evidence>
<feature type="transmembrane region" description="Helical" evidence="1">
    <location>
        <begin position="366"/>
        <end position="390"/>
    </location>
</feature>
<dbReference type="RefSeq" id="WP_169076557.1">
    <property type="nucleotide sequence ID" value="NZ_JABBXH010000007.1"/>
</dbReference>
<dbReference type="GO" id="GO:0035556">
    <property type="term" value="P:intracellular signal transduction"/>
    <property type="evidence" value="ECO:0007669"/>
    <property type="project" value="InterPro"/>
</dbReference>
<dbReference type="InterPro" id="IPR050697">
    <property type="entry name" value="Adenylyl/Guanylyl_Cyclase_3/4"/>
</dbReference>
<keyword evidence="4" id="KW-1185">Reference proteome</keyword>
<evidence type="ECO:0000313" key="3">
    <source>
        <dbReference type="EMBL" id="NMP33236.1"/>
    </source>
</evidence>
<evidence type="ECO:0000313" key="4">
    <source>
        <dbReference type="Proteomes" id="UP000568664"/>
    </source>
</evidence>
<dbReference type="Pfam" id="PF00211">
    <property type="entry name" value="Guanylate_cyc"/>
    <property type="match status" value="1"/>
</dbReference>
<reference evidence="3 4" key="1">
    <citation type="submission" date="2020-04" db="EMBL/GenBank/DDBJ databases">
        <title>Thalassotalea sp. M1531, isolated from the surface of marine red alga.</title>
        <authorList>
            <person name="Pang L."/>
            <person name="Lu D.-C."/>
        </authorList>
    </citation>
    <scope>NUCLEOTIDE SEQUENCE [LARGE SCALE GENOMIC DNA]</scope>
    <source>
        <strain evidence="3 4">M1531</strain>
    </source>
</reference>
<dbReference type="SUPFAM" id="SSF55073">
    <property type="entry name" value="Nucleotide cyclase"/>
    <property type="match status" value="1"/>
</dbReference>
<protein>
    <submittedName>
        <fullName evidence="3">Adenylate/guanylate cyclase domain-containing protein</fullName>
    </submittedName>
</protein>
<dbReference type="GO" id="GO:0006171">
    <property type="term" value="P:cAMP biosynthetic process"/>
    <property type="evidence" value="ECO:0007669"/>
    <property type="project" value="TreeGrafter"/>
</dbReference>
<accession>A0A7Y0LF22</accession>
<dbReference type="PANTHER" id="PTHR43081">
    <property type="entry name" value="ADENYLATE CYCLASE, TERMINAL-DIFFERENTIATION SPECIFIC-RELATED"/>
    <property type="match status" value="1"/>
</dbReference>
<organism evidence="3 4">
    <name type="scientific">Thalassotalea algicola</name>
    <dbReference type="NCBI Taxonomy" id="2716224"/>
    <lineage>
        <taxon>Bacteria</taxon>
        <taxon>Pseudomonadati</taxon>
        <taxon>Pseudomonadota</taxon>
        <taxon>Gammaproteobacteria</taxon>
        <taxon>Alteromonadales</taxon>
        <taxon>Colwelliaceae</taxon>
        <taxon>Thalassotalea</taxon>
    </lineage>
</organism>
<keyword evidence="1" id="KW-0472">Membrane</keyword>
<sequence length="611" mass="69144">MVKQRSKLIIVIFSMLALICLLALNQQWFLRADYYLFDMQIKRIAKQQVADKDIVVIAIDDYSLTAMNKIAGRWVWPRSVHAELIEGLNQYQPNIIAFDILFSEKDIYRPDADNYFNEVIAESKNTYFSMLVLETEGGQGQAFSQYQSFLPLVNQQLNSNARAMLLLPFAINPEYWRLGTINYQAEVDGVGRYYSLFQEGEGWQLYSLASTLLKALGKELPDKNKFLLNWRGDNHQPYKTYSYVDVYQAVINNDHEFLQQFQQKTILVGTTSAGLYDARTTPVNHNFPGVYVLATALDNLKHDQHLSQFEFPVLTAISIALLLITASCFYLLSTYSFQLLAATGCWLVSCLALYGINGWFISQNIVIFIAAPILICTAGVLSYSFAFGYLEFLNRRKALTMFGRFLDPNVVLNLLGKGHLSAEHLNQKTQITVLFSDIRGFTQLSEQHAANEMLTLLNQYFEKQVSVIFDTKGTLDKFIGDCIMAFWGAPISTAYHAEQAIEAALIMQDNLANFKQTLPAHLRAFDVGIGIHSGEAIAGLVGTAQRVDYTVIGDVVNLASRIEGLTKDHSRILVSEQTMLLAKEKYSFEYQGEFSVKGRKAQVKLYQPLRR</sequence>
<dbReference type="Pfam" id="PF05226">
    <property type="entry name" value="CHASE2"/>
    <property type="match status" value="1"/>
</dbReference>
<feature type="transmembrane region" description="Helical" evidence="1">
    <location>
        <begin position="311"/>
        <end position="332"/>
    </location>
</feature>
<dbReference type="InterPro" id="IPR029787">
    <property type="entry name" value="Nucleotide_cyclase"/>
</dbReference>
<dbReference type="CDD" id="cd07302">
    <property type="entry name" value="CHD"/>
    <property type="match status" value="1"/>
</dbReference>
<feature type="domain" description="Guanylate cyclase" evidence="2">
    <location>
        <begin position="432"/>
        <end position="563"/>
    </location>
</feature>
<keyword evidence="1" id="KW-1133">Transmembrane helix</keyword>
<dbReference type="PANTHER" id="PTHR43081:SF1">
    <property type="entry name" value="ADENYLATE CYCLASE, TERMINAL-DIFFERENTIATION SPECIFIC"/>
    <property type="match status" value="1"/>
</dbReference>
<proteinExistence type="predicted"/>
<dbReference type="SMART" id="SM01080">
    <property type="entry name" value="CHASE2"/>
    <property type="match status" value="1"/>
</dbReference>
<dbReference type="Gene3D" id="3.30.70.1230">
    <property type="entry name" value="Nucleotide cyclase"/>
    <property type="match status" value="1"/>
</dbReference>
<feature type="transmembrane region" description="Helical" evidence="1">
    <location>
        <begin position="339"/>
        <end position="360"/>
    </location>
</feature>
<comment type="caution">
    <text evidence="3">The sequence shown here is derived from an EMBL/GenBank/DDBJ whole genome shotgun (WGS) entry which is preliminary data.</text>
</comment>